<keyword evidence="3" id="KW-1185">Reference proteome</keyword>
<dbReference type="Proteomes" id="UP000315321">
    <property type="component" value="Unassembled WGS sequence"/>
</dbReference>
<comment type="caution">
    <text evidence="2">The sequence shown here is derived from an EMBL/GenBank/DDBJ whole genome shotgun (WGS) entry which is preliminary data.</text>
</comment>
<gene>
    <name evidence="2" type="ORF">FO470_02955</name>
</gene>
<evidence type="ECO:0000256" key="1">
    <source>
        <dbReference type="SAM" id="SignalP"/>
    </source>
</evidence>
<evidence type="ECO:0000313" key="3">
    <source>
        <dbReference type="Proteomes" id="UP000315321"/>
    </source>
</evidence>
<keyword evidence="1" id="KW-0732">Signal</keyword>
<sequence>MLLIVSVAVATAAAGPVFGLSAGFAPFGADGFPAFAGAGAEGVAVAVFDGTADFLTTPALATPALATPALVTGALATGSLAAGPSAPVFARDPGLARGAERDLEVGAAAMGVRPVSGGR</sequence>
<organism evidence="2 3">
    <name type="scientific">Ancylobacter moscoviensis</name>
    <dbReference type="NCBI Taxonomy" id="2597768"/>
    <lineage>
        <taxon>Bacteria</taxon>
        <taxon>Pseudomonadati</taxon>
        <taxon>Pseudomonadota</taxon>
        <taxon>Alphaproteobacteria</taxon>
        <taxon>Hyphomicrobiales</taxon>
        <taxon>Xanthobacteraceae</taxon>
        <taxon>Ancylobacter</taxon>
    </lineage>
</organism>
<dbReference type="EMBL" id="VMBP01000001">
    <property type="protein sequence ID" value="TSJ64261.1"/>
    <property type="molecule type" value="Genomic_DNA"/>
</dbReference>
<feature type="chain" id="PRO_5047311426" evidence="1">
    <location>
        <begin position="22"/>
        <end position="119"/>
    </location>
</feature>
<name>A0ABY3DV01_9HYPH</name>
<reference evidence="2 3" key="1">
    <citation type="submission" date="2019-07" db="EMBL/GenBank/DDBJ databases">
        <authorList>
            <person name="Grouzdev D.S."/>
        </authorList>
    </citation>
    <scope>NUCLEOTIDE SEQUENCE [LARGE SCALE GENOMIC DNA]</scope>
    <source>
        <strain evidence="2 3">3C</strain>
    </source>
</reference>
<proteinExistence type="predicted"/>
<protein>
    <submittedName>
        <fullName evidence="2">Uncharacterized protein</fullName>
    </submittedName>
</protein>
<feature type="signal peptide" evidence="1">
    <location>
        <begin position="1"/>
        <end position="21"/>
    </location>
</feature>
<dbReference type="RefSeq" id="WP_144341418.1">
    <property type="nucleotide sequence ID" value="NZ_VMBP01000001.1"/>
</dbReference>
<accession>A0ABY3DV01</accession>
<evidence type="ECO:0000313" key="2">
    <source>
        <dbReference type="EMBL" id="TSJ64261.1"/>
    </source>
</evidence>